<sequence>MQTLAPIKTGANMPDYNEACANFSWKDVEKAFSWHETEKVNMAYEAIDRHAETWRKNKVALYYSDQKRDEKYTFQDMAFLSNKFGNVLRNIGTEKGDRVFLFMPRSPELYVSMMGILKIGAIAGPLFEAFMEQAVRDRLENSEASVLITTPSLLERVPYNELPHLENIILVGDGEAPEDGDVKFYRFEEEMDKASRDLDIEWVDREDGMILHYTSGSTGKPKGVLHVHNAMIQQYQTAKWVLDLKEDDIYWCTADPGWVTGTSYGIFGPWLNGVSNLIRGGRFSPEDWYGTIEKYRVSVWLSAPTAFRRLMAAGDDVVKQFDLSSLRHTLSVGEPLNAEVVHWGMNVYQLRIHDHWWMTETGGIVIANYPTMPIKPGSMGKPFPGVQAAILDEEGNELSPGQMGRLCIKAGWPSMLRTVWNNEERFNKYFPVKGWFESGDLASMDEDGYFWFEGRDDDVIQTSGERVGPFEVESKLVEHPSVAEAAVIGKPDPVRGHIIKAFVALKDGYEKSDELEEELRKFVKQRLAAHAAPREVEIRDFLPKTRSGKIMRRVLKAWELDQPTGDLSTMEK</sequence>
<keyword evidence="10" id="KW-1185">Reference proteome</keyword>
<keyword evidence="3 9" id="KW-0436">Ligase</keyword>
<protein>
    <recommendedName>
        <fullName evidence="2">acetate--CoA ligase</fullName>
        <ecNumber evidence="2">6.2.1.1</ecNumber>
    </recommendedName>
</protein>
<evidence type="ECO:0000256" key="2">
    <source>
        <dbReference type="ARBA" id="ARBA00013275"/>
    </source>
</evidence>
<evidence type="ECO:0000256" key="3">
    <source>
        <dbReference type="ARBA" id="ARBA00022598"/>
    </source>
</evidence>
<dbReference type="Gene3D" id="3.30.300.30">
    <property type="match status" value="1"/>
</dbReference>
<evidence type="ECO:0000259" key="7">
    <source>
        <dbReference type="Pfam" id="PF00501"/>
    </source>
</evidence>
<dbReference type="EC" id="6.2.1.1" evidence="2"/>
<gene>
    <name evidence="9" type="primary">acsA</name>
    <name evidence="9" type="ORF">FH966_04065</name>
</gene>
<comment type="caution">
    <text evidence="9">The sequence shown here is derived from an EMBL/GenBank/DDBJ whole genome shotgun (WGS) entry which is preliminary data.</text>
</comment>
<dbReference type="InterPro" id="IPR025110">
    <property type="entry name" value="AMP-bd_C"/>
</dbReference>
<comment type="similarity">
    <text evidence="1">Belongs to the ATP-dependent AMP-binding enzyme family.</text>
</comment>
<proteinExistence type="inferred from homology"/>
<dbReference type="NCBIfam" id="NF003313">
    <property type="entry name" value="PRK04319.1"/>
    <property type="match status" value="1"/>
</dbReference>
<dbReference type="Pfam" id="PF00501">
    <property type="entry name" value="AMP-binding"/>
    <property type="match status" value="1"/>
</dbReference>
<dbReference type="Pfam" id="PF13193">
    <property type="entry name" value="AMP-binding_C"/>
    <property type="match status" value="1"/>
</dbReference>
<evidence type="ECO:0000256" key="5">
    <source>
        <dbReference type="ARBA" id="ARBA00022840"/>
    </source>
</evidence>
<dbReference type="EMBL" id="VJMZ01000001">
    <property type="protein sequence ID" value="TRM13185.1"/>
    <property type="molecule type" value="Genomic_DNA"/>
</dbReference>
<dbReference type="PROSITE" id="PS00455">
    <property type="entry name" value="AMP_BINDING"/>
    <property type="match status" value="1"/>
</dbReference>
<dbReference type="Gene3D" id="3.40.50.12780">
    <property type="entry name" value="N-terminal domain of ligase-like"/>
    <property type="match status" value="1"/>
</dbReference>
<evidence type="ECO:0000259" key="8">
    <source>
        <dbReference type="Pfam" id="PF13193"/>
    </source>
</evidence>
<dbReference type="GO" id="GO:0006085">
    <property type="term" value="P:acetyl-CoA biosynthetic process"/>
    <property type="evidence" value="ECO:0007669"/>
    <property type="project" value="TreeGrafter"/>
</dbReference>
<dbReference type="PANTHER" id="PTHR24095">
    <property type="entry name" value="ACETYL-COENZYME A SYNTHETASE"/>
    <property type="match status" value="1"/>
</dbReference>
<dbReference type="SUPFAM" id="SSF56801">
    <property type="entry name" value="Acetyl-CoA synthetase-like"/>
    <property type="match status" value="1"/>
</dbReference>
<evidence type="ECO:0000256" key="4">
    <source>
        <dbReference type="ARBA" id="ARBA00022741"/>
    </source>
</evidence>
<dbReference type="GO" id="GO:0003987">
    <property type="term" value="F:acetate-CoA ligase activity"/>
    <property type="evidence" value="ECO:0007669"/>
    <property type="project" value="UniProtKB-EC"/>
</dbReference>
<feature type="domain" description="AMP-dependent synthetase/ligase" evidence="7">
    <location>
        <begin position="48"/>
        <end position="409"/>
    </location>
</feature>
<dbReference type="RefSeq" id="WP_142792041.1">
    <property type="nucleotide sequence ID" value="NZ_VJMZ01000001.1"/>
</dbReference>
<evidence type="ECO:0000313" key="9">
    <source>
        <dbReference type="EMBL" id="TRM13185.1"/>
    </source>
</evidence>
<dbReference type="GO" id="GO:0005524">
    <property type="term" value="F:ATP binding"/>
    <property type="evidence" value="ECO:0007669"/>
    <property type="project" value="UniProtKB-KW"/>
</dbReference>
<dbReference type="InterPro" id="IPR000873">
    <property type="entry name" value="AMP-dep_synth/lig_dom"/>
</dbReference>
<keyword evidence="4" id="KW-0547">Nucleotide-binding</keyword>
<feature type="domain" description="AMP-binding enzyme C-terminal" evidence="8">
    <location>
        <begin position="471"/>
        <end position="549"/>
    </location>
</feature>
<organism evidence="9 10">
    <name type="scientific">Lentibacillus cibarius</name>
    <dbReference type="NCBI Taxonomy" id="2583219"/>
    <lineage>
        <taxon>Bacteria</taxon>
        <taxon>Bacillati</taxon>
        <taxon>Bacillota</taxon>
        <taxon>Bacilli</taxon>
        <taxon>Bacillales</taxon>
        <taxon>Bacillaceae</taxon>
        <taxon>Lentibacillus</taxon>
    </lineage>
</organism>
<dbReference type="InterPro" id="IPR045851">
    <property type="entry name" value="AMP-bd_C_sf"/>
</dbReference>
<evidence type="ECO:0000256" key="1">
    <source>
        <dbReference type="ARBA" id="ARBA00006432"/>
    </source>
</evidence>
<dbReference type="FunFam" id="3.30.300.30:FF:000005">
    <property type="entry name" value="Acyl-coenzyme A synthetase ACSM5, mitochondrial"/>
    <property type="match status" value="1"/>
</dbReference>
<reference evidence="9 10" key="1">
    <citation type="submission" date="2019-07" db="EMBL/GenBank/DDBJ databases">
        <title>Genomic analysis of Lentibacillus sp. NKC851-2.</title>
        <authorList>
            <person name="Oh Y.J."/>
        </authorList>
    </citation>
    <scope>NUCLEOTIDE SEQUENCE [LARGE SCALE GENOMIC DNA]</scope>
    <source>
        <strain evidence="9 10">NKC851-2</strain>
    </source>
</reference>
<dbReference type="AlphaFoldDB" id="A0A549YMS8"/>
<name>A0A549YMS8_9BACI</name>
<dbReference type="GO" id="GO:0005829">
    <property type="term" value="C:cytosol"/>
    <property type="evidence" value="ECO:0007669"/>
    <property type="project" value="TreeGrafter"/>
</dbReference>
<dbReference type="PANTHER" id="PTHR24095:SF14">
    <property type="entry name" value="ACETYL-COENZYME A SYNTHETASE 1"/>
    <property type="match status" value="1"/>
</dbReference>
<dbReference type="Proteomes" id="UP000319280">
    <property type="component" value="Unassembled WGS sequence"/>
</dbReference>
<keyword evidence="5" id="KW-0067">ATP-binding</keyword>
<dbReference type="InterPro" id="IPR042099">
    <property type="entry name" value="ANL_N_sf"/>
</dbReference>
<accession>A0A549YMS8</accession>
<evidence type="ECO:0000313" key="10">
    <source>
        <dbReference type="Proteomes" id="UP000319280"/>
    </source>
</evidence>
<dbReference type="InterPro" id="IPR020845">
    <property type="entry name" value="AMP-binding_CS"/>
</dbReference>
<evidence type="ECO:0000256" key="6">
    <source>
        <dbReference type="ARBA" id="ARBA00022990"/>
    </source>
</evidence>
<keyword evidence="6" id="KW-0007">Acetylation</keyword>